<comment type="similarity">
    <text evidence="1">Belongs to the PPR family. P subfamily.</text>
</comment>
<organism evidence="3 4">
    <name type="scientific">Dictyostelium firmibasis</name>
    <dbReference type="NCBI Taxonomy" id="79012"/>
    <lineage>
        <taxon>Eukaryota</taxon>
        <taxon>Amoebozoa</taxon>
        <taxon>Evosea</taxon>
        <taxon>Eumycetozoa</taxon>
        <taxon>Dictyostelia</taxon>
        <taxon>Dictyosteliales</taxon>
        <taxon>Dictyosteliaceae</taxon>
        <taxon>Dictyostelium</taxon>
    </lineage>
</organism>
<dbReference type="PROSITE" id="PS51375">
    <property type="entry name" value="PPR"/>
    <property type="match status" value="1"/>
</dbReference>
<name>A0AAN7Z3I7_9MYCE</name>
<evidence type="ECO:0000313" key="4">
    <source>
        <dbReference type="Proteomes" id="UP001344447"/>
    </source>
</evidence>
<dbReference type="NCBIfam" id="TIGR00756">
    <property type="entry name" value="PPR"/>
    <property type="match status" value="2"/>
</dbReference>
<feature type="repeat" description="PPR" evidence="2">
    <location>
        <begin position="255"/>
        <end position="290"/>
    </location>
</feature>
<dbReference type="PANTHER" id="PTHR46128:SF211">
    <property type="entry name" value="PENTACOTRIPEPTIDE-REPEAT REGION OF PRORP DOMAIN-CONTAINING PROTEIN"/>
    <property type="match status" value="1"/>
</dbReference>
<proteinExistence type="inferred from homology"/>
<sequence>MRDYLLRSNSIMVEQVFKFVNSNLDRFDSGSIENSDDDINEIYYIFIESLSSNGDISKCFELIKEMGLKNKKIDENRVNRLICSGYSNSNQPEKALEYYHSSSGGANSNDIENLVILNSILNCFSRQSKIDRMEMVYNELMISSECKDIKICDYNTIQYLVEGHLRVGNVNRAIEILIEKDNQRGFEITPITTQTFHQIFIKLGKQNRLNEMMDLFECLMMKAGKPIVESLPIETDFDKLSEIGDGLVTIDFIPNINTINILIDACCQCNNIDMAYSLFNTLIPKFNLQPSSETYSILEAISFKLSRTDLYKKYCVDYFHIIKKED</sequence>
<comment type="caution">
    <text evidence="3">The sequence shown here is derived from an EMBL/GenBank/DDBJ whole genome shotgun (WGS) entry which is preliminary data.</text>
</comment>
<keyword evidence="4" id="KW-1185">Reference proteome</keyword>
<dbReference type="InterPro" id="IPR011990">
    <property type="entry name" value="TPR-like_helical_dom_sf"/>
</dbReference>
<evidence type="ECO:0008006" key="5">
    <source>
        <dbReference type="Google" id="ProtNLM"/>
    </source>
</evidence>
<gene>
    <name evidence="3" type="ORF">RB653_004675</name>
</gene>
<dbReference type="Pfam" id="PF13041">
    <property type="entry name" value="PPR_2"/>
    <property type="match status" value="1"/>
</dbReference>
<dbReference type="InterPro" id="IPR002885">
    <property type="entry name" value="PPR_rpt"/>
</dbReference>
<evidence type="ECO:0000256" key="2">
    <source>
        <dbReference type="PROSITE-ProRule" id="PRU00708"/>
    </source>
</evidence>
<dbReference type="Pfam" id="PF01535">
    <property type="entry name" value="PPR"/>
    <property type="match status" value="2"/>
</dbReference>
<dbReference type="EMBL" id="JAVFKY010000001">
    <property type="protein sequence ID" value="KAK5583085.1"/>
    <property type="molecule type" value="Genomic_DNA"/>
</dbReference>
<dbReference type="Gene3D" id="1.25.40.10">
    <property type="entry name" value="Tetratricopeptide repeat domain"/>
    <property type="match status" value="2"/>
</dbReference>
<protein>
    <recommendedName>
        <fullName evidence="5">Pentacotripeptide-repeat region of PRORP domain-containing protein</fullName>
    </recommendedName>
</protein>
<dbReference type="AlphaFoldDB" id="A0AAN7Z3I7"/>
<reference evidence="3 4" key="1">
    <citation type="submission" date="2023-11" db="EMBL/GenBank/DDBJ databases">
        <title>Dfirmibasis_genome.</title>
        <authorList>
            <person name="Edelbroek B."/>
            <person name="Kjellin J."/>
            <person name="Jerlstrom-Hultqvist J."/>
            <person name="Soderbom F."/>
        </authorList>
    </citation>
    <scope>NUCLEOTIDE SEQUENCE [LARGE SCALE GENOMIC DNA]</scope>
    <source>
        <strain evidence="3 4">TNS-C-14</strain>
    </source>
</reference>
<evidence type="ECO:0000313" key="3">
    <source>
        <dbReference type="EMBL" id="KAK5583085.1"/>
    </source>
</evidence>
<accession>A0AAN7Z3I7</accession>
<dbReference type="PANTHER" id="PTHR46128">
    <property type="entry name" value="MITOCHONDRIAL GROUP I INTRON SPLICING FACTOR CCM1"/>
    <property type="match status" value="1"/>
</dbReference>
<dbReference type="Proteomes" id="UP001344447">
    <property type="component" value="Unassembled WGS sequence"/>
</dbReference>
<dbReference type="InterPro" id="IPR050872">
    <property type="entry name" value="PPR_P_subfamily"/>
</dbReference>
<evidence type="ECO:0000256" key="1">
    <source>
        <dbReference type="ARBA" id="ARBA00007626"/>
    </source>
</evidence>